<dbReference type="OrthoDB" id="9801656at2"/>
<evidence type="ECO:0000313" key="4">
    <source>
        <dbReference type="Proteomes" id="UP000321525"/>
    </source>
</evidence>
<organism evidence="3 5">
    <name type="scientific">Colwellia hornerae</name>
    <dbReference type="NCBI Taxonomy" id="89402"/>
    <lineage>
        <taxon>Bacteria</taxon>
        <taxon>Pseudomonadati</taxon>
        <taxon>Pseudomonadota</taxon>
        <taxon>Gammaproteobacteria</taxon>
        <taxon>Alteromonadales</taxon>
        <taxon>Colwelliaceae</taxon>
        <taxon>Colwellia</taxon>
    </lineage>
</organism>
<evidence type="ECO:0000313" key="3">
    <source>
        <dbReference type="EMBL" id="TWX70020.1"/>
    </source>
</evidence>
<dbReference type="EMBL" id="VOLR01000009">
    <property type="protein sequence ID" value="TWX60265.1"/>
    <property type="molecule type" value="Genomic_DNA"/>
</dbReference>
<dbReference type="InterPro" id="IPR016181">
    <property type="entry name" value="Acyl_CoA_acyltransferase"/>
</dbReference>
<keyword evidence="3" id="KW-0808">Transferase</keyword>
<dbReference type="PANTHER" id="PTHR43792">
    <property type="entry name" value="GNAT FAMILY, PUTATIVE (AFU_ORTHOLOGUE AFUA_3G00765)-RELATED-RELATED"/>
    <property type="match status" value="1"/>
</dbReference>
<dbReference type="InterPro" id="IPR000182">
    <property type="entry name" value="GNAT_dom"/>
</dbReference>
<dbReference type="GO" id="GO:0008999">
    <property type="term" value="F:protein-N-terminal-alanine acetyltransferase activity"/>
    <property type="evidence" value="ECO:0007669"/>
    <property type="project" value="TreeGrafter"/>
</dbReference>
<dbReference type="InterPro" id="IPR051531">
    <property type="entry name" value="N-acetyltransferase"/>
</dbReference>
<protein>
    <submittedName>
        <fullName evidence="3">GNAT family N-acetyltransferase</fullName>
    </submittedName>
</protein>
<dbReference type="RefSeq" id="WP_146799182.1">
    <property type="nucleotide sequence ID" value="NZ_VOLP01000010.1"/>
</dbReference>
<name>A0A5C6QN42_9GAMM</name>
<dbReference type="Gene3D" id="3.40.630.30">
    <property type="match status" value="1"/>
</dbReference>
<dbReference type="PANTHER" id="PTHR43792:SF9">
    <property type="entry name" value="RIBOSOMAL-PROTEIN-ALANINE ACETYLTRANSFERASE"/>
    <property type="match status" value="1"/>
</dbReference>
<evidence type="ECO:0000313" key="2">
    <source>
        <dbReference type="EMBL" id="TWX60265.1"/>
    </source>
</evidence>
<evidence type="ECO:0000259" key="1">
    <source>
        <dbReference type="PROSITE" id="PS51186"/>
    </source>
</evidence>
<accession>A0A5C6QN42</accession>
<proteinExistence type="predicted"/>
<reference evidence="3 5" key="1">
    <citation type="submission" date="2019-07" db="EMBL/GenBank/DDBJ databases">
        <title>Genomes of sea-ice associated Colwellia species.</title>
        <authorList>
            <person name="Bowman J.P."/>
        </authorList>
    </citation>
    <scope>NUCLEOTIDE SEQUENCE [LARGE SCALE GENOMIC DNA]</scope>
    <source>
        <strain evidence="2 4">ACAM 607</strain>
        <strain evidence="3 5">IC036</strain>
    </source>
</reference>
<keyword evidence="4" id="KW-1185">Reference proteome</keyword>
<dbReference type="SUPFAM" id="SSF55729">
    <property type="entry name" value="Acyl-CoA N-acyltransferases (Nat)"/>
    <property type="match status" value="1"/>
</dbReference>
<gene>
    <name evidence="2" type="ORF">ESZ26_07770</name>
    <name evidence="3" type="ORF">ESZ27_04460</name>
</gene>
<dbReference type="EMBL" id="VOLQ01000006">
    <property type="protein sequence ID" value="TWX70020.1"/>
    <property type="molecule type" value="Genomic_DNA"/>
</dbReference>
<dbReference type="AlphaFoldDB" id="A0A5C6QN42"/>
<dbReference type="Pfam" id="PF13302">
    <property type="entry name" value="Acetyltransf_3"/>
    <property type="match status" value="1"/>
</dbReference>
<feature type="domain" description="N-acetyltransferase" evidence="1">
    <location>
        <begin position="29"/>
        <end position="171"/>
    </location>
</feature>
<comment type="caution">
    <text evidence="3">The sequence shown here is derived from an EMBL/GenBank/DDBJ whole genome shotgun (WGS) entry which is preliminary data.</text>
</comment>
<dbReference type="Proteomes" id="UP000321917">
    <property type="component" value="Unassembled WGS sequence"/>
</dbReference>
<sequence>MSFPVLETNSLRLDKLSKEDSTSLFELFSDNSVVEYYDLEAFTELSQASNLIEFFNSRFNENAGIRWAIRLKETDQFIGTCGFNNWSPKMKNAVLGYDLLPKYWGMGLTTEAVHRIVKAAFLGELPCGKLNRIQGDTVPGNLASESLLLKVGFKEEGVRRQSGYWKNQFHDLKCFGLIQSEYCEI</sequence>
<evidence type="ECO:0000313" key="5">
    <source>
        <dbReference type="Proteomes" id="UP000321917"/>
    </source>
</evidence>
<dbReference type="GO" id="GO:0005737">
    <property type="term" value="C:cytoplasm"/>
    <property type="evidence" value="ECO:0007669"/>
    <property type="project" value="TreeGrafter"/>
</dbReference>
<dbReference type="PROSITE" id="PS51186">
    <property type="entry name" value="GNAT"/>
    <property type="match status" value="1"/>
</dbReference>
<dbReference type="Proteomes" id="UP000321525">
    <property type="component" value="Unassembled WGS sequence"/>
</dbReference>